<dbReference type="EMBL" id="JAGPYM010000001">
    <property type="protein sequence ID" value="KAH6900102.1"/>
    <property type="molecule type" value="Genomic_DNA"/>
</dbReference>
<name>A0A9P8WIT1_9HYPO</name>
<keyword evidence="2" id="KW-0732">Signal</keyword>
<organism evidence="3 4">
    <name type="scientific">Thelonectria olida</name>
    <dbReference type="NCBI Taxonomy" id="1576542"/>
    <lineage>
        <taxon>Eukaryota</taxon>
        <taxon>Fungi</taxon>
        <taxon>Dikarya</taxon>
        <taxon>Ascomycota</taxon>
        <taxon>Pezizomycotina</taxon>
        <taxon>Sordariomycetes</taxon>
        <taxon>Hypocreomycetidae</taxon>
        <taxon>Hypocreales</taxon>
        <taxon>Nectriaceae</taxon>
        <taxon>Thelonectria</taxon>
    </lineage>
</organism>
<feature type="compositionally biased region" description="Low complexity" evidence="1">
    <location>
        <begin position="48"/>
        <end position="60"/>
    </location>
</feature>
<proteinExistence type="predicted"/>
<evidence type="ECO:0000256" key="2">
    <source>
        <dbReference type="SAM" id="SignalP"/>
    </source>
</evidence>
<evidence type="ECO:0000256" key="1">
    <source>
        <dbReference type="SAM" id="MobiDB-lite"/>
    </source>
</evidence>
<feature type="chain" id="PRO_5040320265" description="Secreted protein" evidence="2">
    <location>
        <begin position="25"/>
        <end position="101"/>
    </location>
</feature>
<feature type="signal peptide" evidence="2">
    <location>
        <begin position="1"/>
        <end position="24"/>
    </location>
</feature>
<evidence type="ECO:0000313" key="3">
    <source>
        <dbReference type="EMBL" id="KAH6900102.1"/>
    </source>
</evidence>
<feature type="region of interest" description="Disordered" evidence="1">
    <location>
        <begin position="33"/>
        <end position="89"/>
    </location>
</feature>
<evidence type="ECO:0000313" key="4">
    <source>
        <dbReference type="Proteomes" id="UP000777438"/>
    </source>
</evidence>
<accession>A0A9P8WIT1</accession>
<dbReference type="Proteomes" id="UP000777438">
    <property type="component" value="Unassembled WGS sequence"/>
</dbReference>
<gene>
    <name evidence="3" type="ORF">B0T10DRAFT_469637</name>
</gene>
<keyword evidence="4" id="KW-1185">Reference proteome</keyword>
<dbReference type="AlphaFoldDB" id="A0A9P8WIT1"/>
<sequence>MSAHRMFFCLLGVCKWHLEEYCMSSVVDSHERVDTDRQPTGAYQKSHVTGVSRRGSSTGSLAPSPAAHVTSCPTDSHRTAKTHRRRASGSVGTWLGELCVQ</sequence>
<reference evidence="3 4" key="1">
    <citation type="journal article" date="2021" name="Nat. Commun.">
        <title>Genetic determinants of endophytism in the Arabidopsis root mycobiome.</title>
        <authorList>
            <person name="Mesny F."/>
            <person name="Miyauchi S."/>
            <person name="Thiergart T."/>
            <person name="Pickel B."/>
            <person name="Atanasova L."/>
            <person name="Karlsson M."/>
            <person name="Huettel B."/>
            <person name="Barry K.W."/>
            <person name="Haridas S."/>
            <person name="Chen C."/>
            <person name="Bauer D."/>
            <person name="Andreopoulos W."/>
            <person name="Pangilinan J."/>
            <person name="LaButti K."/>
            <person name="Riley R."/>
            <person name="Lipzen A."/>
            <person name="Clum A."/>
            <person name="Drula E."/>
            <person name="Henrissat B."/>
            <person name="Kohler A."/>
            <person name="Grigoriev I.V."/>
            <person name="Martin F.M."/>
            <person name="Hacquard S."/>
        </authorList>
    </citation>
    <scope>NUCLEOTIDE SEQUENCE [LARGE SCALE GENOMIC DNA]</scope>
    <source>
        <strain evidence="3 4">MPI-CAGE-CH-0241</strain>
    </source>
</reference>
<protein>
    <recommendedName>
        <fullName evidence="5">Secreted protein</fullName>
    </recommendedName>
</protein>
<comment type="caution">
    <text evidence="3">The sequence shown here is derived from an EMBL/GenBank/DDBJ whole genome shotgun (WGS) entry which is preliminary data.</text>
</comment>
<evidence type="ECO:0008006" key="5">
    <source>
        <dbReference type="Google" id="ProtNLM"/>
    </source>
</evidence>